<dbReference type="EMBL" id="BAABFN010000001">
    <property type="protein sequence ID" value="GAA4304367.1"/>
    <property type="molecule type" value="Genomic_DNA"/>
</dbReference>
<gene>
    <name evidence="1" type="ORF">GCM10023143_08720</name>
</gene>
<name>A0ABP8FI75_9BACT</name>
<proteinExistence type="predicted"/>
<evidence type="ECO:0000313" key="1">
    <source>
        <dbReference type="EMBL" id="GAA4304367.1"/>
    </source>
</evidence>
<protein>
    <recommendedName>
        <fullName evidence="3">6-phosphogluconate dehydrogenase</fullName>
    </recommendedName>
</protein>
<comment type="caution">
    <text evidence="1">The sequence shown here is derived from an EMBL/GenBank/DDBJ whole genome shotgun (WGS) entry which is preliminary data.</text>
</comment>
<evidence type="ECO:0000313" key="2">
    <source>
        <dbReference type="Proteomes" id="UP001501207"/>
    </source>
</evidence>
<dbReference type="RefSeq" id="WP_344975942.1">
    <property type="nucleotide sequence ID" value="NZ_BAABFN010000001.1"/>
</dbReference>
<reference evidence="2" key="1">
    <citation type="journal article" date="2019" name="Int. J. Syst. Evol. Microbiol.">
        <title>The Global Catalogue of Microorganisms (GCM) 10K type strain sequencing project: providing services to taxonomists for standard genome sequencing and annotation.</title>
        <authorList>
            <consortium name="The Broad Institute Genomics Platform"/>
            <consortium name="The Broad Institute Genome Sequencing Center for Infectious Disease"/>
            <person name="Wu L."/>
            <person name="Ma J."/>
        </authorList>
    </citation>
    <scope>NUCLEOTIDE SEQUENCE [LARGE SCALE GENOMIC DNA]</scope>
    <source>
        <strain evidence="2">JCM 17664</strain>
    </source>
</reference>
<sequence>MKRFLVFLLFVLLIAGSLFTYWRYYAPFAEGHKSGVLKDITLSSSLYKTWKGRLSGRDFTFAVTDPELADSLQHCTGRAVVLHYYEYHGSLPWRGSCRYIADKVLFVGRP</sequence>
<accession>A0ABP8FI75</accession>
<evidence type="ECO:0008006" key="3">
    <source>
        <dbReference type="Google" id="ProtNLM"/>
    </source>
</evidence>
<keyword evidence="2" id="KW-1185">Reference proteome</keyword>
<dbReference type="Proteomes" id="UP001501207">
    <property type="component" value="Unassembled WGS sequence"/>
</dbReference>
<organism evidence="1 2">
    <name type="scientific">Compostibacter hankyongensis</name>
    <dbReference type="NCBI Taxonomy" id="1007089"/>
    <lineage>
        <taxon>Bacteria</taxon>
        <taxon>Pseudomonadati</taxon>
        <taxon>Bacteroidota</taxon>
        <taxon>Chitinophagia</taxon>
        <taxon>Chitinophagales</taxon>
        <taxon>Chitinophagaceae</taxon>
        <taxon>Compostibacter</taxon>
    </lineage>
</organism>